<dbReference type="AlphaFoldDB" id="A0A7J8NYJ1"/>
<name>A0A7J8NYJ1_GOSRA</name>
<evidence type="ECO:0000313" key="2">
    <source>
        <dbReference type="Proteomes" id="UP000593578"/>
    </source>
</evidence>
<evidence type="ECO:0000313" key="1">
    <source>
        <dbReference type="EMBL" id="MBA0582057.1"/>
    </source>
</evidence>
<accession>A0A7J8NYJ1</accession>
<organism evidence="1 2">
    <name type="scientific">Gossypium raimondii</name>
    <name type="common">Peruvian cotton</name>
    <name type="synonym">Gossypium klotzschianum subsp. raimondii</name>
    <dbReference type="NCBI Taxonomy" id="29730"/>
    <lineage>
        <taxon>Eukaryota</taxon>
        <taxon>Viridiplantae</taxon>
        <taxon>Streptophyta</taxon>
        <taxon>Embryophyta</taxon>
        <taxon>Tracheophyta</taxon>
        <taxon>Spermatophyta</taxon>
        <taxon>Magnoliopsida</taxon>
        <taxon>eudicotyledons</taxon>
        <taxon>Gunneridae</taxon>
        <taxon>Pentapetalae</taxon>
        <taxon>rosids</taxon>
        <taxon>malvids</taxon>
        <taxon>Malvales</taxon>
        <taxon>Malvaceae</taxon>
        <taxon>Malvoideae</taxon>
        <taxon>Gossypium</taxon>
    </lineage>
</organism>
<dbReference type="Proteomes" id="UP000593578">
    <property type="component" value="Unassembled WGS sequence"/>
</dbReference>
<evidence type="ECO:0008006" key="3">
    <source>
        <dbReference type="Google" id="ProtNLM"/>
    </source>
</evidence>
<gene>
    <name evidence="1" type="ORF">Gorai_024209</name>
</gene>
<proteinExistence type="predicted"/>
<dbReference type="EMBL" id="JABEZZ010000003">
    <property type="protein sequence ID" value="MBA0582057.1"/>
    <property type="molecule type" value="Genomic_DNA"/>
</dbReference>
<feature type="non-terminal residue" evidence="1">
    <location>
        <position position="1"/>
    </location>
</feature>
<comment type="caution">
    <text evidence="1">The sequence shown here is derived from an EMBL/GenBank/DDBJ whole genome shotgun (WGS) entry which is preliminary data.</text>
</comment>
<reference evidence="1 2" key="1">
    <citation type="journal article" date="2019" name="Genome Biol. Evol.">
        <title>Insights into the evolution of the New World diploid cottons (Gossypium, subgenus Houzingenia) based on genome sequencing.</title>
        <authorList>
            <person name="Grover C.E."/>
            <person name="Arick M.A. 2nd"/>
            <person name="Thrash A."/>
            <person name="Conover J.L."/>
            <person name="Sanders W.S."/>
            <person name="Peterson D.G."/>
            <person name="Frelichowski J.E."/>
            <person name="Scheffler J.A."/>
            <person name="Scheffler B.E."/>
            <person name="Wendel J.F."/>
        </authorList>
    </citation>
    <scope>NUCLEOTIDE SEQUENCE [LARGE SCALE GENOMIC DNA]</scope>
    <source>
        <strain evidence="1">8</strain>
        <tissue evidence="1">Leaf</tissue>
    </source>
</reference>
<feature type="non-terminal residue" evidence="1">
    <location>
        <position position="90"/>
    </location>
</feature>
<protein>
    <recommendedName>
        <fullName evidence="3">RNase H type-1 domain-containing protein</fullName>
    </recommendedName>
</protein>
<sequence length="90" mass="10168">DREKLPSRGQEIERWRLLEVSNLKINFDVAFNKQENTSCSRIMIRDSNGGVLGSKTVLNRNVPSAFATEALAWVQVVQMGLEIYLSTVEV</sequence>